<evidence type="ECO:0000313" key="9">
    <source>
        <dbReference type="Proteomes" id="UP001168821"/>
    </source>
</evidence>
<dbReference type="GO" id="GO:0016020">
    <property type="term" value="C:membrane"/>
    <property type="evidence" value="ECO:0007669"/>
    <property type="project" value="UniProtKB-SubCell"/>
</dbReference>
<proteinExistence type="predicted"/>
<dbReference type="AlphaFoldDB" id="A0AA38IWS3"/>
<feature type="transmembrane region" description="Helical" evidence="6">
    <location>
        <begin position="423"/>
        <end position="445"/>
    </location>
</feature>
<feature type="transmembrane region" description="Helical" evidence="6">
    <location>
        <begin position="372"/>
        <end position="390"/>
    </location>
</feature>
<dbReference type="PROSITE" id="PS00217">
    <property type="entry name" value="SUGAR_TRANSPORT_2"/>
    <property type="match status" value="1"/>
</dbReference>
<dbReference type="InterPro" id="IPR020846">
    <property type="entry name" value="MFS_dom"/>
</dbReference>
<dbReference type="Proteomes" id="UP001168821">
    <property type="component" value="Unassembled WGS sequence"/>
</dbReference>
<keyword evidence="4 6" id="KW-1133">Transmembrane helix</keyword>
<dbReference type="SUPFAM" id="SSF103473">
    <property type="entry name" value="MFS general substrate transporter"/>
    <property type="match status" value="1"/>
</dbReference>
<keyword evidence="3 6" id="KW-0812">Transmembrane</keyword>
<dbReference type="Pfam" id="PF07690">
    <property type="entry name" value="MFS_1"/>
    <property type="match status" value="1"/>
</dbReference>
<comment type="caution">
    <text evidence="8">The sequence shown here is derived from an EMBL/GenBank/DDBJ whole genome shotgun (WGS) entry which is preliminary data.</text>
</comment>
<dbReference type="InterPro" id="IPR005829">
    <property type="entry name" value="Sugar_transporter_CS"/>
</dbReference>
<reference evidence="8" key="1">
    <citation type="journal article" date="2023" name="G3 (Bethesda)">
        <title>Whole genome assemblies of Zophobas morio and Tenebrio molitor.</title>
        <authorList>
            <person name="Kaur S."/>
            <person name="Stinson S.A."/>
            <person name="diCenzo G.C."/>
        </authorList>
    </citation>
    <scope>NUCLEOTIDE SEQUENCE</scope>
    <source>
        <strain evidence="8">QUZm001</strain>
    </source>
</reference>
<organism evidence="8 9">
    <name type="scientific">Zophobas morio</name>
    <dbReference type="NCBI Taxonomy" id="2755281"/>
    <lineage>
        <taxon>Eukaryota</taxon>
        <taxon>Metazoa</taxon>
        <taxon>Ecdysozoa</taxon>
        <taxon>Arthropoda</taxon>
        <taxon>Hexapoda</taxon>
        <taxon>Insecta</taxon>
        <taxon>Pterygota</taxon>
        <taxon>Neoptera</taxon>
        <taxon>Endopterygota</taxon>
        <taxon>Coleoptera</taxon>
        <taxon>Polyphaga</taxon>
        <taxon>Cucujiformia</taxon>
        <taxon>Tenebrionidae</taxon>
        <taxon>Zophobas</taxon>
    </lineage>
</organism>
<sequence>MKPTHHAKINQSIKQKTEGSGKMCDPVDFDKAILLTGYGKFHYEAFTACAICIICVGFQNGLAAYIFPAAQCELRLTSFELSLLNVGFLVGGVMSSFLWGVLADAKGRRSVLVFTHLANASVTVLGATNGSMVGVILCRFFNGFLIGGPGSIVFSYLGEFQPAKCRSSVICYSGVFFTGAWLLLPLLAWIVLPIELSFSMGSFFIVTPWRLFMLILVVPEVLVGFWFLRLPESPKFFLARGDSTKALLVLRKIFATNTGQQPEDFPVKTLLKQRNENPLSRQCKGKVQEMYNQFKSLFKPPLLIFTLLSTSIMFANMFGVFGLGWWLPELFVRFERFHHLHPNRTVTVKELALLNDTKTCKPSFEPAVIESTVIMGVTSLVANAASGWLAARIPLKVIPCATMSVGGLSAMAIFWLSSAWQNLVVASVFQAAMVTANMTIGGVVVELFPTGVGAMAICLTMCAGRVGAMASNLVFGLWMDRRCEIPIFVVAGSVLIGAGLCFLIPKGSGGEREEKKVVEVAVVTHFDTKL</sequence>
<protein>
    <recommendedName>
        <fullName evidence="7">Major facilitator superfamily (MFS) profile domain-containing protein</fullName>
    </recommendedName>
</protein>
<comment type="subcellular location">
    <subcellularLocation>
        <location evidence="1">Membrane</location>
        <topology evidence="1">Multi-pass membrane protein</topology>
    </subcellularLocation>
</comment>
<evidence type="ECO:0000256" key="1">
    <source>
        <dbReference type="ARBA" id="ARBA00004141"/>
    </source>
</evidence>
<evidence type="ECO:0000256" key="4">
    <source>
        <dbReference type="ARBA" id="ARBA00022989"/>
    </source>
</evidence>
<gene>
    <name evidence="8" type="ORF">Zmor_000018</name>
</gene>
<evidence type="ECO:0000256" key="3">
    <source>
        <dbReference type="ARBA" id="ARBA00022692"/>
    </source>
</evidence>
<feature type="transmembrane region" description="Helical" evidence="6">
    <location>
        <begin position="452"/>
        <end position="479"/>
    </location>
</feature>
<feature type="transmembrane region" description="Helical" evidence="6">
    <location>
        <begin position="169"/>
        <end position="191"/>
    </location>
</feature>
<dbReference type="PROSITE" id="PS50850">
    <property type="entry name" value="MFS"/>
    <property type="match status" value="1"/>
</dbReference>
<dbReference type="GO" id="GO:0022857">
    <property type="term" value="F:transmembrane transporter activity"/>
    <property type="evidence" value="ECO:0007669"/>
    <property type="project" value="InterPro"/>
</dbReference>
<evidence type="ECO:0000259" key="7">
    <source>
        <dbReference type="PROSITE" id="PS50850"/>
    </source>
</evidence>
<feature type="transmembrane region" description="Helical" evidence="6">
    <location>
        <begin position="45"/>
        <end position="67"/>
    </location>
</feature>
<dbReference type="PANTHER" id="PTHR23511:SF38">
    <property type="entry name" value="SYNAPTIC VESICLE 2-RELATED PROTEIN-LIKE PROTEIN"/>
    <property type="match status" value="1"/>
</dbReference>
<dbReference type="InterPro" id="IPR036259">
    <property type="entry name" value="MFS_trans_sf"/>
</dbReference>
<accession>A0AA38IWS3</accession>
<evidence type="ECO:0000256" key="5">
    <source>
        <dbReference type="ARBA" id="ARBA00023136"/>
    </source>
</evidence>
<name>A0AA38IWS3_9CUCU</name>
<feature type="transmembrane region" description="Helical" evidence="6">
    <location>
        <begin position="134"/>
        <end position="157"/>
    </location>
</feature>
<feature type="domain" description="Major facilitator superfamily (MFS) profile" evidence="7">
    <location>
        <begin position="45"/>
        <end position="509"/>
    </location>
</feature>
<keyword evidence="2" id="KW-0813">Transport</keyword>
<dbReference type="InterPro" id="IPR011701">
    <property type="entry name" value="MFS"/>
</dbReference>
<dbReference type="Gene3D" id="1.20.1250.20">
    <property type="entry name" value="MFS general substrate transporter like domains"/>
    <property type="match status" value="1"/>
</dbReference>
<feature type="transmembrane region" description="Helical" evidence="6">
    <location>
        <begin position="211"/>
        <end position="228"/>
    </location>
</feature>
<feature type="transmembrane region" description="Helical" evidence="6">
    <location>
        <begin position="302"/>
        <end position="327"/>
    </location>
</feature>
<feature type="transmembrane region" description="Helical" evidence="6">
    <location>
        <begin position="79"/>
        <end position="99"/>
    </location>
</feature>
<dbReference type="PANTHER" id="PTHR23511">
    <property type="entry name" value="SYNAPTIC VESICLE GLYCOPROTEIN 2"/>
    <property type="match status" value="1"/>
</dbReference>
<keyword evidence="5 6" id="KW-0472">Membrane</keyword>
<feature type="transmembrane region" description="Helical" evidence="6">
    <location>
        <begin position="397"/>
        <end position="417"/>
    </location>
</feature>
<keyword evidence="9" id="KW-1185">Reference proteome</keyword>
<feature type="transmembrane region" description="Helical" evidence="6">
    <location>
        <begin position="485"/>
        <end position="505"/>
    </location>
</feature>
<evidence type="ECO:0000313" key="8">
    <source>
        <dbReference type="EMBL" id="KAJ3664455.1"/>
    </source>
</evidence>
<dbReference type="EMBL" id="JALNTZ010000001">
    <property type="protein sequence ID" value="KAJ3664455.1"/>
    <property type="molecule type" value="Genomic_DNA"/>
</dbReference>
<evidence type="ECO:0000256" key="2">
    <source>
        <dbReference type="ARBA" id="ARBA00022448"/>
    </source>
</evidence>
<evidence type="ECO:0000256" key="6">
    <source>
        <dbReference type="SAM" id="Phobius"/>
    </source>
</evidence>